<evidence type="ECO:0008006" key="4">
    <source>
        <dbReference type="Google" id="ProtNLM"/>
    </source>
</evidence>
<dbReference type="AlphaFoldDB" id="A0A7W9FKT3"/>
<name>A0A7W9FKT3_9HYPH</name>
<feature type="transmembrane region" description="Helical" evidence="1">
    <location>
        <begin position="210"/>
        <end position="231"/>
    </location>
</feature>
<keyword evidence="1" id="KW-0472">Membrane</keyword>
<dbReference type="RefSeq" id="WP_183852223.1">
    <property type="nucleotide sequence ID" value="NZ_JACHOO010000001.1"/>
</dbReference>
<reference evidence="2 3" key="1">
    <citation type="submission" date="2020-08" db="EMBL/GenBank/DDBJ databases">
        <title>Genomic Encyclopedia of Type Strains, Phase IV (KMG-IV): sequencing the most valuable type-strain genomes for metagenomic binning, comparative biology and taxonomic classification.</title>
        <authorList>
            <person name="Goeker M."/>
        </authorList>
    </citation>
    <scope>NUCLEOTIDE SEQUENCE [LARGE SCALE GENOMIC DNA]</scope>
    <source>
        <strain evidence="2 3">DSM 16268</strain>
    </source>
</reference>
<keyword evidence="1" id="KW-1133">Transmembrane helix</keyword>
<evidence type="ECO:0000313" key="2">
    <source>
        <dbReference type="EMBL" id="MBB5751498.1"/>
    </source>
</evidence>
<accession>A0A7W9FKT3</accession>
<feature type="transmembrane region" description="Helical" evidence="1">
    <location>
        <begin position="104"/>
        <end position="130"/>
    </location>
</feature>
<organism evidence="2 3">
    <name type="scientific">Prosthecomicrobium pneumaticum</name>
    <dbReference type="NCBI Taxonomy" id="81895"/>
    <lineage>
        <taxon>Bacteria</taxon>
        <taxon>Pseudomonadati</taxon>
        <taxon>Pseudomonadota</taxon>
        <taxon>Alphaproteobacteria</taxon>
        <taxon>Hyphomicrobiales</taxon>
        <taxon>Kaistiaceae</taxon>
        <taxon>Prosthecomicrobium</taxon>
    </lineage>
</organism>
<keyword evidence="3" id="KW-1185">Reference proteome</keyword>
<evidence type="ECO:0000256" key="1">
    <source>
        <dbReference type="SAM" id="Phobius"/>
    </source>
</evidence>
<keyword evidence="1" id="KW-0812">Transmembrane</keyword>
<evidence type="ECO:0000313" key="3">
    <source>
        <dbReference type="Proteomes" id="UP000523821"/>
    </source>
</evidence>
<sequence length="313" mass="31511">MTRRILIGLGAGLASALMFIAPAFVALLAFPLFVLAALPVAIAGIGWGTFAGALAALSAAAILGAAFTPLSGLIFLILFGAPSAWLAHAVGLSRATEDGRTEWFPLSAIFFRATLAAAAAVIVAGLLLGYTPAAVEAAMTEAYQALRSGGAGTEAPDLATVQPLIALNVAMLPVTSGAFTLLSLVLSLWLGGRIIRRFGLLARPWQPLSVASLPPLAAALFALSAVAAAMGGTLGHAAGPVAGALGAAFALSGYGAMHLALTGSALRVGMLLLLYALSLVFLLPILVMAAIGVADALTQFKARRYAALSSHDG</sequence>
<proteinExistence type="predicted"/>
<protein>
    <recommendedName>
        <fullName evidence="4">DUF2232 domain-containing protein</fullName>
    </recommendedName>
</protein>
<feature type="transmembrane region" description="Helical" evidence="1">
    <location>
        <begin position="237"/>
        <end position="260"/>
    </location>
</feature>
<dbReference type="Pfam" id="PF09991">
    <property type="entry name" value="DUF2232"/>
    <property type="match status" value="1"/>
</dbReference>
<feature type="transmembrane region" description="Helical" evidence="1">
    <location>
        <begin position="165"/>
        <end position="190"/>
    </location>
</feature>
<dbReference type="Proteomes" id="UP000523821">
    <property type="component" value="Unassembled WGS sequence"/>
</dbReference>
<dbReference type="InterPro" id="IPR018710">
    <property type="entry name" value="DUF2232"/>
</dbReference>
<comment type="caution">
    <text evidence="2">The sequence shown here is derived from an EMBL/GenBank/DDBJ whole genome shotgun (WGS) entry which is preliminary data.</text>
</comment>
<gene>
    <name evidence="2" type="ORF">GGQ63_000541</name>
</gene>
<feature type="transmembrane region" description="Helical" evidence="1">
    <location>
        <begin position="272"/>
        <end position="294"/>
    </location>
</feature>
<dbReference type="EMBL" id="JACHOO010000001">
    <property type="protein sequence ID" value="MBB5751498.1"/>
    <property type="molecule type" value="Genomic_DNA"/>
</dbReference>
<feature type="transmembrane region" description="Helical" evidence="1">
    <location>
        <begin position="6"/>
        <end position="38"/>
    </location>
</feature>